<dbReference type="Proteomes" id="UP000734511">
    <property type="component" value="Unassembled WGS sequence"/>
</dbReference>
<dbReference type="Pfam" id="PF01757">
    <property type="entry name" value="Acyl_transf_3"/>
    <property type="match status" value="1"/>
</dbReference>
<keyword evidence="4" id="KW-0808">Transferase</keyword>
<feature type="transmembrane region" description="Helical" evidence="2">
    <location>
        <begin position="110"/>
        <end position="131"/>
    </location>
</feature>
<dbReference type="RefSeq" id="WP_167986177.1">
    <property type="nucleotide sequence ID" value="NZ_JAATEJ010000029.1"/>
</dbReference>
<dbReference type="PANTHER" id="PTHR23028">
    <property type="entry name" value="ACETYLTRANSFERASE"/>
    <property type="match status" value="1"/>
</dbReference>
<dbReference type="GO" id="GO:0016746">
    <property type="term" value="F:acyltransferase activity"/>
    <property type="evidence" value="ECO:0007669"/>
    <property type="project" value="UniProtKB-KW"/>
</dbReference>
<comment type="caution">
    <text evidence="4">The sequence shown here is derived from an EMBL/GenBank/DDBJ whole genome shotgun (WGS) entry which is preliminary data.</text>
</comment>
<name>A0ABX0ZYH2_9ACTN</name>
<feature type="transmembrane region" description="Helical" evidence="2">
    <location>
        <begin position="342"/>
        <end position="360"/>
    </location>
</feature>
<keyword evidence="5" id="KW-1185">Reference proteome</keyword>
<dbReference type="InterPro" id="IPR002656">
    <property type="entry name" value="Acyl_transf_3_dom"/>
</dbReference>
<feature type="transmembrane region" description="Helical" evidence="2">
    <location>
        <begin position="78"/>
        <end position="98"/>
    </location>
</feature>
<gene>
    <name evidence="4" type="ORF">HCN08_28605</name>
</gene>
<keyword evidence="4" id="KW-0012">Acyltransferase</keyword>
<proteinExistence type="predicted"/>
<reference evidence="4 5" key="1">
    <citation type="submission" date="2020-03" db="EMBL/GenBank/DDBJ databases">
        <title>WGS of actinomycetes isolated from Thailand.</title>
        <authorList>
            <person name="Thawai C."/>
        </authorList>
    </citation>
    <scope>NUCLEOTIDE SEQUENCE [LARGE SCALE GENOMIC DNA]</scope>
    <source>
        <strain evidence="4 5">PRB2-1</strain>
    </source>
</reference>
<keyword evidence="2" id="KW-1133">Transmembrane helix</keyword>
<feature type="domain" description="Acyltransferase 3" evidence="3">
    <location>
        <begin position="47"/>
        <end position="398"/>
    </location>
</feature>
<sequence length="432" mass="47333">MTTVISPEERPAADPPAAAATATARTAVPPSAAAAKGAGSTRPARLDSLTGLRWLAALGVFLNHTATLLPVPHTREVFLLGSSGVTFFFVLSGFVLTWTRTSDDGPAAFYARRLGRIWPLLIIGAIVPLILMKPDAFPGQDDVMVGAAGAAILFYQAWVPKDILGGASPVTWSLSCEAFFYALFPFLAGFTLRRSLRWLAVAAVVLVAVGWGIRIWMWQEYPPPAHPNFNANMNTLTFWVYSPIARVWEFLLGVVAAAAVRAGWRPRIPPVLATALLAVGLFVLWELRDQKFRVAVPYDALSQVTAPLYALLVVSLAVRQLDGGRRSWLSTRPMVMLGEWSFAFYLIHFTVLFEIAKHVTHRNNILKFYMQPVTPASGNLGWVLLGLGIAVVVATLLFMVVERPIERYVRHKVSPQRGRLATDVPIRAGAVR</sequence>
<accession>A0ABX0ZYH2</accession>
<evidence type="ECO:0000256" key="1">
    <source>
        <dbReference type="SAM" id="MobiDB-lite"/>
    </source>
</evidence>
<keyword evidence="2" id="KW-0472">Membrane</keyword>
<keyword evidence="2" id="KW-0812">Transmembrane</keyword>
<dbReference type="PANTHER" id="PTHR23028:SF53">
    <property type="entry name" value="ACYL_TRANSF_3 DOMAIN-CONTAINING PROTEIN"/>
    <property type="match status" value="1"/>
</dbReference>
<feature type="transmembrane region" description="Helical" evidence="2">
    <location>
        <begin position="238"/>
        <end position="259"/>
    </location>
</feature>
<organism evidence="4 5">
    <name type="scientific">Actinacidiphila epipremni</name>
    <dbReference type="NCBI Taxonomy" id="2053013"/>
    <lineage>
        <taxon>Bacteria</taxon>
        <taxon>Bacillati</taxon>
        <taxon>Actinomycetota</taxon>
        <taxon>Actinomycetes</taxon>
        <taxon>Kitasatosporales</taxon>
        <taxon>Streptomycetaceae</taxon>
        <taxon>Actinacidiphila</taxon>
    </lineage>
</organism>
<feature type="transmembrane region" description="Helical" evidence="2">
    <location>
        <begin position="199"/>
        <end position="218"/>
    </location>
</feature>
<feature type="region of interest" description="Disordered" evidence="1">
    <location>
        <begin position="1"/>
        <end position="24"/>
    </location>
</feature>
<protein>
    <submittedName>
        <fullName evidence="4">Acyltransferase</fullName>
    </submittedName>
</protein>
<evidence type="ECO:0000256" key="2">
    <source>
        <dbReference type="SAM" id="Phobius"/>
    </source>
</evidence>
<evidence type="ECO:0000313" key="5">
    <source>
        <dbReference type="Proteomes" id="UP000734511"/>
    </source>
</evidence>
<evidence type="ECO:0000259" key="3">
    <source>
        <dbReference type="Pfam" id="PF01757"/>
    </source>
</evidence>
<feature type="transmembrane region" description="Helical" evidence="2">
    <location>
        <begin position="143"/>
        <end position="159"/>
    </location>
</feature>
<feature type="transmembrane region" description="Helical" evidence="2">
    <location>
        <begin position="271"/>
        <end position="288"/>
    </location>
</feature>
<feature type="transmembrane region" description="Helical" evidence="2">
    <location>
        <begin position="300"/>
        <end position="321"/>
    </location>
</feature>
<feature type="compositionally biased region" description="Low complexity" evidence="1">
    <location>
        <begin position="15"/>
        <end position="24"/>
    </location>
</feature>
<dbReference type="EMBL" id="JAATEJ010000029">
    <property type="protein sequence ID" value="NJP47334.1"/>
    <property type="molecule type" value="Genomic_DNA"/>
</dbReference>
<evidence type="ECO:0000313" key="4">
    <source>
        <dbReference type="EMBL" id="NJP47334.1"/>
    </source>
</evidence>
<feature type="transmembrane region" description="Helical" evidence="2">
    <location>
        <begin position="171"/>
        <end position="192"/>
    </location>
</feature>
<feature type="transmembrane region" description="Helical" evidence="2">
    <location>
        <begin position="380"/>
        <end position="401"/>
    </location>
</feature>
<dbReference type="InterPro" id="IPR050879">
    <property type="entry name" value="Acyltransferase_3"/>
</dbReference>